<evidence type="ECO:0000256" key="1">
    <source>
        <dbReference type="ARBA" id="ARBA00000085"/>
    </source>
</evidence>
<sequence length="416" mass="48438">MQMKSGIERMDDRELYSFDCSSKEQKNITVPRVGKIRRTVLWNTKIFQAYRWYRSLRILLKKDILPPDWGHFTCLLEKAIRCAYQVDKAYLCLYDPKIYIDNIHSYYSFTLMNRGASKNAHTCFMHLNDAKGEPERVFYFPIHSHNRNFGAFIIPVNIMNRVNRFVAGERRAILKLFSLAVIHFEQRLQRDHSRVLQQICEVRKSVAQDIHDDLAQRLFYLAVQSYHLKNMINSRCAPDKAVTELLEKIDKQINGCHGEVRRLIQELHSPIEGNSRIESLETLLGRIMEGSRIHTEFSVQGQFKDDDYSVYKAIYRIVEEASYNVVKHARAKNLKVQIERTTVQWEVHIVDDGVGMEEDSICNPGKGYGLRGIRERVLALKGSLTIRSQIGEGTEIVVIFPRRSKETYEYDPDSLG</sequence>
<evidence type="ECO:0000313" key="11">
    <source>
        <dbReference type="Proteomes" id="UP000430670"/>
    </source>
</evidence>
<dbReference type="Proteomes" id="UP000430670">
    <property type="component" value="Unassembled WGS sequence"/>
</dbReference>
<dbReference type="InterPro" id="IPR050482">
    <property type="entry name" value="Sensor_HK_TwoCompSys"/>
</dbReference>
<evidence type="ECO:0000256" key="6">
    <source>
        <dbReference type="ARBA" id="ARBA00022777"/>
    </source>
</evidence>
<dbReference type="OrthoDB" id="9781904at2"/>
<dbReference type="EC" id="2.7.13.3" evidence="2"/>
<evidence type="ECO:0000256" key="8">
    <source>
        <dbReference type="ARBA" id="ARBA00023012"/>
    </source>
</evidence>
<dbReference type="GO" id="GO:0000155">
    <property type="term" value="F:phosphorelay sensor kinase activity"/>
    <property type="evidence" value="ECO:0007669"/>
    <property type="project" value="InterPro"/>
</dbReference>
<dbReference type="InterPro" id="IPR005467">
    <property type="entry name" value="His_kinase_dom"/>
</dbReference>
<dbReference type="GO" id="GO:0016020">
    <property type="term" value="C:membrane"/>
    <property type="evidence" value="ECO:0007669"/>
    <property type="project" value="InterPro"/>
</dbReference>
<feature type="domain" description="Histidine kinase" evidence="9">
    <location>
        <begin position="314"/>
        <end position="404"/>
    </location>
</feature>
<dbReference type="Gene3D" id="3.30.565.10">
    <property type="entry name" value="Histidine kinase-like ATPase, C-terminal domain"/>
    <property type="match status" value="1"/>
</dbReference>
<evidence type="ECO:0000313" key="10">
    <source>
        <dbReference type="EMBL" id="MTV49996.1"/>
    </source>
</evidence>
<dbReference type="RefSeq" id="WP_155477084.1">
    <property type="nucleotide sequence ID" value="NZ_WNKU01000017.1"/>
</dbReference>
<dbReference type="SUPFAM" id="SSF55874">
    <property type="entry name" value="ATPase domain of HSP90 chaperone/DNA topoisomerase II/histidine kinase"/>
    <property type="match status" value="1"/>
</dbReference>
<dbReference type="AlphaFoldDB" id="A0A6I3SMJ2"/>
<proteinExistence type="predicted"/>
<dbReference type="PROSITE" id="PS50109">
    <property type="entry name" value="HIS_KIN"/>
    <property type="match status" value="1"/>
</dbReference>
<dbReference type="InterPro" id="IPR011712">
    <property type="entry name" value="Sig_transdc_His_kin_sub3_dim/P"/>
</dbReference>
<dbReference type="Gene3D" id="1.20.5.1930">
    <property type="match status" value="1"/>
</dbReference>
<dbReference type="InterPro" id="IPR003594">
    <property type="entry name" value="HATPase_dom"/>
</dbReference>
<accession>A0A6I3SMJ2</accession>
<reference evidence="10 11" key="1">
    <citation type="submission" date="2019-11" db="EMBL/GenBank/DDBJ databases">
        <title>Whole-genome sequence of a the green, strictly anaerobic photosynthetic bacterium Heliobacillus mobilis DSM 6151.</title>
        <authorList>
            <person name="Kyndt J.A."/>
            <person name="Meyer T.E."/>
        </authorList>
    </citation>
    <scope>NUCLEOTIDE SEQUENCE [LARGE SCALE GENOMIC DNA]</scope>
    <source>
        <strain evidence="10 11">DSM 6151</strain>
    </source>
</reference>
<dbReference type="Pfam" id="PF07730">
    <property type="entry name" value="HisKA_3"/>
    <property type="match status" value="1"/>
</dbReference>
<dbReference type="GO" id="GO:0005524">
    <property type="term" value="F:ATP binding"/>
    <property type="evidence" value="ECO:0007669"/>
    <property type="project" value="UniProtKB-KW"/>
</dbReference>
<keyword evidence="8" id="KW-0902">Two-component regulatory system</keyword>
<dbReference type="PANTHER" id="PTHR24421">
    <property type="entry name" value="NITRATE/NITRITE SENSOR PROTEIN NARX-RELATED"/>
    <property type="match status" value="1"/>
</dbReference>
<comment type="catalytic activity">
    <reaction evidence="1">
        <text>ATP + protein L-histidine = ADP + protein N-phospho-L-histidine.</text>
        <dbReference type="EC" id="2.7.13.3"/>
    </reaction>
</comment>
<evidence type="ECO:0000259" key="9">
    <source>
        <dbReference type="PROSITE" id="PS50109"/>
    </source>
</evidence>
<dbReference type="Pfam" id="PF02518">
    <property type="entry name" value="HATPase_c"/>
    <property type="match status" value="1"/>
</dbReference>
<dbReference type="GO" id="GO:0046983">
    <property type="term" value="F:protein dimerization activity"/>
    <property type="evidence" value="ECO:0007669"/>
    <property type="project" value="InterPro"/>
</dbReference>
<comment type="caution">
    <text evidence="10">The sequence shown here is derived from an EMBL/GenBank/DDBJ whole genome shotgun (WGS) entry which is preliminary data.</text>
</comment>
<keyword evidence="6" id="KW-0418">Kinase</keyword>
<dbReference type="EMBL" id="WNKU01000017">
    <property type="protein sequence ID" value="MTV49996.1"/>
    <property type="molecule type" value="Genomic_DNA"/>
</dbReference>
<gene>
    <name evidence="10" type="ORF">GJ688_13530</name>
</gene>
<dbReference type="PANTHER" id="PTHR24421:SF10">
    <property type="entry name" value="NITRATE_NITRITE SENSOR PROTEIN NARQ"/>
    <property type="match status" value="1"/>
</dbReference>
<protein>
    <recommendedName>
        <fullName evidence="2">histidine kinase</fullName>
        <ecNumber evidence="2">2.7.13.3</ecNumber>
    </recommendedName>
</protein>
<evidence type="ECO:0000256" key="5">
    <source>
        <dbReference type="ARBA" id="ARBA00022741"/>
    </source>
</evidence>
<organism evidence="10 11">
    <name type="scientific">Heliobacterium mobile</name>
    <name type="common">Heliobacillus mobilis</name>
    <dbReference type="NCBI Taxonomy" id="28064"/>
    <lineage>
        <taxon>Bacteria</taxon>
        <taxon>Bacillati</taxon>
        <taxon>Bacillota</taxon>
        <taxon>Clostridia</taxon>
        <taxon>Eubacteriales</taxon>
        <taxon>Heliobacteriaceae</taxon>
        <taxon>Heliobacterium</taxon>
    </lineage>
</organism>
<keyword evidence="7" id="KW-0067">ATP-binding</keyword>
<evidence type="ECO:0000256" key="4">
    <source>
        <dbReference type="ARBA" id="ARBA00022679"/>
    </source>
</evidence>
<keyword evidence="4" id="KW-0808">Transferase</keyword>
<evidence type="ECO:0000256" key="7">
    <source>
        <dbReference type="ARBA" id="ARBA00022840"/>
    </source>
</evidence>
<dbReference type="CDD" id="cd16917">
    <property type="entry name" value="HATPase_UhpB-NarQ-NarX-like"/>
    <property type="match status" value="1"/>
</dbReference>
<keyword evidence="5" id="KW-0547">Nucleotide-binding</keyword>
<name>A0A6I3SMJ2_HELMO</name>
<evidence type="ECO:0000256" key="2">
    <source>
        <dbReference type="ARBA" id="ARBA00012438"/>
    </source>
</evidence>
<evidence type="ECO:0000256" key="3">
    <source>
        <dbReference type="ARBA" id="ARBA00022553"/>
    </source>
</evidence>
<keyword evidence="11" id="KW-1185">Reference proteome</keyword>
<keyword evidence="3" id="KW-0597">Phosphoprotein</keyword>
<dbReference type="SMART" id="SM00387">
    <property type="entry name" value="HATPase_c"/>
    <property type="match status" value="1"/>
</dbReference>
<dbReference type="InterPro" id="IPR036890">
    <property type="entry name" value="HATPase_C_sf"/>
</dbReference>